<keyword evidence="3" id="KW-1185">Reference proteome</keyword>
<sequence length="234" mass="27334">MLSERYKQKCVLRPNKESFETSSIPLLNWIDNNGNGNKNTWNMCWPDTTSCSFSSNTFVTENCTTDAVLSKDREISVLKDQIAWFQLENTRLKYVNEEMSRHYCQLYQSYLTTQQQQSNNGTLLPKCTIENFETLQLLTKENAELKQQLQQSSKRIEEIQSQCTQKPLLTDNLHDKQTPKQSWDEKTEVPQADWMDLDLPLTHSVANEPEDNTFGDFVNAYGERNFDLMFDMEN</sequence>
<feature type="coiled-coil region" evidence="1">
    <location>
        <begin position="135"/>
        <end position="162"/>
    </location>
</feature>
<keyword evidence="1" id="KW-0175">Coiled coil</keyword>
<name>X6NN45_RETFI</name>
<evidence type="ECO:0000256" key="1">
    <source>
        <dbReference type="SAM" id="Coils"/>
    </source>
</evidence>
<dbReference type="AlphaFoldDB" id="X6NN45"/>
<dbReference type="Proteomes" id="UP000023152">
    <property type="component" value="Unassembled WGS sequence"/>
</dbReference>
<organism evidence="2 3">
    <name type="scientific">Reticulomyxa filosa</name>
    <dbReference type="NCBI Taxonomy" id="46433"/>
    <lineage>
        <taxon>Eukaryota</taxon>
        <taxon>Sar</taxon>
        <taxon>Rhizaria</taxon>
        <taxon>Retaria</taxon>
        <taxon>Foraminifera</taxon>
        <taxon>Monothalamids</taxon>
        <taxon>Reticulomyxidae</taxon>
        <taxon>Reticulomyxa</taxon>
    </lineage>
</organism>
<gene>
    <name evidence="2" type="ORF">RFI_10318</name>
</gene>
<accession>X6NN45</accession>
<evidence type="ECO:0000313" key="2">
    <source>
        <dbReference type="EMBL" id="ETO26817.1"/>
    </source>
</evidence>
<protein>
    <submittedName>
        <fullName evidence="2">Uncharacterized protein</fullName>
    </submittedName>
</protein>
<evidence type="ECO:0000313" key="3">
    <source>
        <dbReference type="Proteomes" id="UP000023152"/>
    </source>
</evidence>
<proteinExistence type="predicted"/>
<comment type="caution">
    <text evidence="2">The sequence shown here is derived from an EMBL/GenBank/DDBJ whole genome shotgun (WGS) entry which is preliminary data.</text>
</comment>
<reference evidence="2 3" key="1">
    <citation type="journal article" date="2013" name="Curr. Biol.">
        <title>The Genome of the Foraminiferan Reticulomyxa filosa.</title>
        <authorList>
            <person name="Glockner G."/>
            <person name="Hulsmann N."/>
            <person name="Schleicher M."/>
            <person name="Noegel A.A."/>
            <person name="Eichinger L."/>
            <person name="Gallinger C."/>
            <person name="Pawlowski J."/>
            <person name="Sierra R."/>
            <person name="Euteneuer U."/>
            <person name="Pillet L."/>
            <person name="Moustafa A."/>
            <person name="Platzer M."/>
            <person name="Groth M."/>
            <person name="Szafranski K."/>
            <person name="Schliwa M."/>
        </authorList>
    </citation>
    <scope>NUCLEOTIDE SEQUENCE [LARGE SCALE GENOMIC DNA]</scope>
</reference>
<dbReference type="EMBL" id="ASPP01007616">
    <property type="protein sequence ID" value="ETO26817.1"/>
    <property type="molecule type" value="Genomic_DNA"/>
</dbReference>